<evidence type="ECO:0000256" key="2">
    <source>
        <dbReference type="ARBA" id="ARBA00022737"/>
    </source>
</evidence>
<dbReference type="InterPro" id="IPR015943">
    <property type="entry name" value="WD40/YVTN_repeat-like_dom_sf"/>
</dbReference>
<proteinExistence type="predicted"/>
<reference evidence="4 5" key="1">
    <citation type="submission" date="2018-10" db="EMBL/GenBank/DDBJ databases">
        <title>A high-quality apple genome assembly.</title>
        <authorList>
            <person name="Hu J."/>
        </authorList>
    </citation>
    <scope>NUCLEOTIDE SEQUENCE [LARGE SCALE GENOMIC DNA]</scope>
    <source>
        <strain evidence="5">cv. HFTH1</strain>
        <tissue evidence="4">Young leaf</tissue>
    </source>
</reference>
<keyword evidence="1 3" id="KW-0853">WD repeat</keyword>
<keyword evidence="2" id="KW-0677">Repeat</keyword>
<dbReference type="PANTHER" id="PTHR16017:SF0">
    <property type="entry name" value="WD REPEAT-CONTAINING PROTEIN 70"/>
    <property type="match status" value="1"/>
</dbReference>
<dbReference type="SMART" id="SM00320">
    <property type="entry name" value="WD40"/>
    <property type="match status" value="2"/>
</dbReference>
<dbReference type="GO" id="GO:0035861">
    <property type="term" value="C:site of double-strand break"/>
    <property type="evidence" value="ECO:0007669"/>
    <property type="project" value="TreeGrafter"/>
</dbReference>
<dbReference type="Proteomes" id="UP000290289">
    <property type="component" value="Chromosome 5"/>
</dbReference>
<dbReference type="PROSITE" id="PS50294">
    <property type="entry name" value="WD_REPEATS_REGION"/>
    <property type="match status" value="1"/>
</dbReference>
<accession>A0A498JSJ3</accession>
<evidence type="ECO:0000256" key="1">
    <source>
        <dbReference type="ARBA" id="ARBA00022574"/>
    </source>
</evidence>
<dbReference type="Gene3D" id="2.130.10.10">
    <property type="entry name" value="YVTN repeat-like/Quinoprotein amine dehydrogenase"/>
    <property type="match status" value="1"/>
</dbReference>
<evidence type="ECO:0000313" key="4">
    <source>
        <dbReference type="EMBL" id="RXH98165.1"/>
    </source>
</evidence>
<dbReference type="InterPro" id="IPR051858">
    <property type="entry name" value="WD_repeat_GAD-1"/>
</dbReference>
<evidence type="ECO:0000313" key="5">
    <source>
        <dbReference type="Proteomes" id="UP000290289"/>
    </source>
</evidence>
<sequence>MVIHVFGKVYLRGGGMWEKVGNTITSAWTKEGREALIKQMLGEQLKDEKSMAICIAYTLFDFMRILQIYDRDRLTLGEFVKEDMYIRDLKNTKGHISGLTCGEWNPKSKNTILTSSEDRSLRIWDVNDLKTQKQSFITGLKFSVDGRILLSRNLDGTLKVMNFVSKEYTAVYYRSKMCFVEIYSVCCVWDLRQMKDPLKAFEDLPNNYAQTNIAFSPDERLFLTGTSIERESTSGGLLCFFDRGNLNLFQRLGYPPRPVLCSSIIFLNCSSAHIDYLGTTQHIRMHACTIYEERKYTQKLRAFDIPKLKKMKNLTRLCFLRSLQHQEIIAKEEFMKKSIDDFEAKPVIHNPHALPLFRDQPSCKREREKALKDPLKAHKPELPMMGPGFGGRVGASKGSLLTQYLMKHGGMIKETWMDEDPREAILKYADVAAKEPKYIAPVYAQTQPETVFAKSGSEDEEK</sequence>
<dbReference type="AlphaFoldDB" id="A0A498JSJ3"/>
<protein>
    <submittedName>
        <fullName evidence="4">Uncharacterized protein</fullName>
    </submittedName>
</protein>
<dbReference type="PANTHER" id="PTHR16017">
    <property type="entry name" value="GASTRULATION DEFECTIVE PROTEIN 1-RELATED"/>
    <property type="match status" value="1"/>
</dbReference>
<dbReference type="STRING" id="3750.A0A498JSJ3"/>
<dbReference type="Pfam" id="PF00400">
    <property type="entry name" value="WD40"/>
    <property type="match status" value="1"/>
</dbReference>
<dbReference type="EMBL" id="RDQH01000331">
    <property type="protein sequence ID" value="RXH98165.1"/>
    <property type="molecule type" value="Genomic_DNA"/>
</dbReference>
<comment type="caution">
    <text evidence="4">The sequence shown here is derived from an EMBL/GenBank/DDBJ whole genome shotgun (WGS) entry which is preliminary data.</text>
</comment>
<feature type="repeat" description="WD" evidence="3">
    <location>
        <begin position="92"/>
        <end position="134"/>
    </location>
</feature>
<evidence type="ECO:0000256" key="3">
    <source>
        <dbReference type="PROSITE-ProRule" id="PRU00221"/>
    </source>
</evidence>
<dbReference type="SUPFAM" id="SSF50978">
    <property type="entry name" value="WD40 repeat-like"/>
    <property type="match status" value="1"/>
</dbReference>
<dbReference type="InterPro" id="IPR036322">
    <property type="entry name" value="WD40_repeat_dom_sf"/>
</dbReference>
<keyword evidence="5" id="KW-1185">Reference proteome</keyword>
<name>A0A498JSJ3_MALDO</name>
<organism evidence="4 5">
    <name type="scientific">Malus domestica</name>
    <name type="common">Apple</name>
    <name type="synonym">Pyrus malus</name>
    <dbReference type="NCBI Taxonomy" id="3750"/>
    <lineage>
        <taxon>Eukaryota</taxon>
        <taxon>Viridiplantae</taxon>
        <taxon>Streptophyta</taxon>
        <taxon>Embryophyta</taxon>
        <taxon>Tracheophyta</taxon>
        <taxon>Spermatophyta</taxon>
        <taxon>Magnoliopsida</taxon>
        <taxon>eudicotyledons</taxon>
        <taxon>Gunneridae</taxon>
        <taxon>Pentapetalae</taxon>
        <taxon>rosids</taxon>
        <taxon>fabids</taxon>
        <taxon>Rosales</taxon>
        <taxon>Rosaceae</taxon>
        <taxon>Amygdaloideae</taxon>
        <taxon>Maleae</taxon>
        <taxon>Malus</taxon>
    </lineage>
</organism>
<dbReference type="InterPro" id="IPR001680">
    <property type="entry name" value="WD40_rpt"/>
</dbReference>
<gene>
    <name evidence="4" type="ORF">DVH24_010490</name>
</gene>
<dbReference type="InterPro" id="IPR019775">
    <property type="entry name" value="WD40_repeat_CS"/>
</dbReference>
<dbReference type="PROSITE" id="PS50082">
    <property type="entry name" value="WD_REPEATS_2"/>
    <property type="match status" value="1"/>
</dbReference>
<dbReference type="PROSITE" id="PS00678">
    <property type="entry name" value="WD_REPEATS_1"/>
    <property type="match status" value="1"/>
</dbReference>
<dbReference type="GO" id="GO:0005634">
    <property type="term" value="C:nucleus"/>
    <property type="evidence" value="ECO:0007669"/>
    <property type="project" value="TreeGrafter"/>
</dbReference>